<gene>
    <name evidence="1" type="ORF">RDI58_002506</name>
</gene>
<organism evidence="1 2">
    <name type="scientific">Solanum bulbocastanum</name>
    <name type="common">Wild potato</name>
    <dbReference type="NCBI Taxonomy" id="147425"/>
    <lineage>
        <taxon>Eukaryota</taxon>
        <taxon>Viridiplantae</taxon>
        <taxon>Streptophyta</taxon>
        <taxon>Embryophyta</taxon>
        <taxon>Tracheophyta</taxon>
        <taxon>Spermatophyta</taxon>
        <taxon>Magnoliopsida</taxon>
        <taxon>eudicotyledons</taxon>
        <taxon>Gunneridae</taxon>
        <taxon>Pentapetalae</taxon>
        <taxon>asterids</taxon>
        <taxon>lamiids</taxon>
        <taxon>Solanales</taxon>
        <taxon>Solanaceae</taxon>
        <taxon>Solanoideae</taxon>
        <taxon>Solaneae</taxon>
        <taxon>Solanum</taxon>
    </lineage>
</organism>
<proteinExistence type="predicted"/>
<comment type="caution">
    <text evidence="1">The sequence shown here is derived from an EMBL/GenBank/DDBJ whole genome shotgun (WGS) entry which is preliminary data.</text>
</comment>
<name>A0AAN8YU75_SOLBU</name>
<dbReference type="EMBL" id="JBANQN010000001">
    <property type="protein sequence ID" value="KAK6804722.1"/>
    <property type="molecule type" value="Genomic_DNA"/>
</dbReference>
<sequence length="31" mass="3620">MSLLGFHRCNLNRLFSSLGVGKLVYYMKPFQ</sequence>
<reference evidence="1 2" key="1">
    <citation type="submission" date="2024-02" db="EMBL/GenBank/DDBJ databases">
        <title>de novo genome assembly of Solanum bulbocastanum strain 11H21.</title>
        <authorList>
            <person name="Hosaka A.J."/>
        </authorList>
    </citation>
    <scope>NUCLEOTIDE SEQUENCE [LARGE SCALE GENOMIC DNA]</scope>
    <source>
        <tissue evidence="1">Young leaves</tissue>
    </source>
</reference>
<keyword evidence="2" id="KW-1185">Reference proteome</keyword>
<dbReference type="Proteomes" id="UP001371456">
    <property type="component" value="Unassembled WGS sequence"/>
</dbReference>
<protein>
    <submittedName>
        <fullName evidence="1">Uncharacterized protein</fullName>
    </submittedName>
</protein>
<evidence type="ECO:0000313" key="1">
    <source>
        <dbReference type="EMBL" id="KAK6804722.1"/>
    </source>
</evidence>
<accession>A0AAN8YU75</accession>
<evidence type="ECO:0000313" key="2">
    <source>
        <dbReference type="Proteomes" id="UP001371456"/>
    </source>
</evidence>
<dbReference type="AlphaFoldDB" id="A0AAN8YU75"/>